<proteinExistence type="predicted"/>
<dbReference type="AlphaFoldDB" id="A0A381X0I8"/>
<organism evidence="1">
    <name type="scientific">marine metagenome</name>
    <dbReference type="NCBI Taxonomy" id="408172"/>
    <lineage>
        <taxon>unclassified sequences</taxon>
        <taxon>metagenomes</taxon>
        <taxon>ecological metagenomes</taxon>
    </lineage>
</organism>
<name>A0A381X0I8_9ZZZZ</name>
<protein>
    <submittedName>
        <fullName evidence="1">Uncharacterized protein</fullName>
    </submittedName>
</protein>
<dbReference type="EMBL" id="UINC01013504">
    <property type="protein sequence ID" value="SVA58299.1"/>
    <property type="molecule type" value="Genomic_DNA"/>
</dbReference>
<sequence>VINSIDIQQIILNLYSAFLHQELYFIVSCRAEIAPSFNMLEVIYYPHILSRNKLYSKVLAGIVWEF</sequence>
<evidence type="ECO:0000313" key="1">
    <source>
        <dbReference type="EMBL" id="SVA58299.1"/>
    </source>
</evidence>
<reference evidence="1" key="1">
    <citation type="submission" date="2018-05" db="EMBL/GenBank/DDBJ databases">
        <authorList>
            <person name="Lanie J.A."/>
            <person name="Ng W.-L."/>
            <person name="Kazmierczak K.M."/>
            <person name="Andrzejewski T.M."/>
            <person name="Davidsen T.M."/>
            <person name="Wayne K.J."/>
            <person name="Tettelin H."/>
            <person name="Glass J.I."/>
            <person name="Rusch D."/>
            <person name="Podicherti R."/>
            <person name="Tsui H.-C.T."/>
            <person name="Winkler M.E."/>
        </authorList>
    </citation>
    <scope>NUCLEOTIDE SEQUENCE</scope>
</reference>
<accession>A0A381X0I8</accession>
<feature type="non-terminal residue" evidence="1">
    <location>
        <position position="1"/>
    </location>
</feature>
<gene>
    <name evidence="1" type="ORF">METZ01_LOCUS111153</name>
</gene>